<dbReference type="InterPro" id="IPR057774">
    <property type="entry name" value="D8C_UMOD/GP2/OIT3-like"/>
</dbReference>
<dbReference type="CDD" id="cd00054">
    <property type="entry name" value="EGF_CA"/>
    <property type="match status" value="1"/>
</dbReference>
<keyword evidence="1" id="KW-0732">Signal</keyword>
<evidence type="ECO:0000256" key="3">
    <source>
        <dbReference type="PROSITE-ProRule" id="PRU00076"/>
    </source>
</evidence>
<accession>A0AAU9XCT8</accession>
<sequence>MCTLIFALRIMLFLGNLLKTQVSATRILMTAFTMVLVLNLQRVIPEVITASFEIRLFHYLHISVLEKRHVVEPIDCSFACLQNVFCVSFNAAAVADGKGKYWCELLSRNMHSDAAKLAANYQSHHYSLSQNSCGGEICSSQGKCRAISSRDGPFECVCHPGYVGKHCEIAAPECLNHKVLSEPDRHISYGRGQKEDSSLIPGWYRFQSYLYEKMLNYSVGHHKCHSDLTGWLKGSHPSIENGIVDREVCFFGYNNCCYRRVHVRVRKCNGFYVYFLKPSPPGNFRYCAV</sequence>
<dbReference type="Pfam" id="PF23283">
    <property type="entry name" value="D8C_UMOD"/>
    <property type="match status" value="1"/>
</dbReference>
<dbReference type="PROSITE" id="PS01186">
    <property type="entry name" value="EGF_2"/>
    <property type="match status" value="1"/>
</dbReference>
<keyword evidence="6" id="KW-1185">Reference proteome</keyword>
<proteinExistence type="predicted"/>
<evidence type="ECO:0000313" key="5">
    <source>
        <dbReference type="EMBL" id="CAH3143665.1"/>
    </source>
</evidence>
<organism evidence="5 6">
    <name type="scientific">Pocillopora meandrina</name>
    <dbReference type="NCBI Taxonomy" id="46732"/>
    <lineage>
        <taxon>Eukaryota</taxon>
        <taxon>Metazoa</taxon>
        <taxon>Cnidaria</taxon>
        <taxon>Anthozoa</taxon>
        <taxon>Hexacorallia</taxon>
        <taxon>Scleractinia</taxon>
        <taxon>Astrocoeniina</taxon>
        <taxon>Pocilloporidae</taxon>
        <taxon>Pocillopora</taxon>
    </lineage>
</organism>
<comment type="caution">
    <text evidence="3">Lacks conserved residue(s) required for the propagation of feature annotation.</text>
</comment>
<evidence type="ECO:0000256" key="1">
    <source>
        <dbReference type="ARBA" id="ARBA00022729"/>
    </source>
</evidence>
<dbReference type="PANTHER" id="PTHR36191:SF4">
    <property type="entry name" value="VWFD DOMAIN-CONTAINING PROTEIN"/>
    <property type="match status" value="1"/>
</dbReference>
<keyword evidence="3" id="KW-0245">EGF-like domain</keyword>
<protein>
    <recommendedName>
        <fullName evidence="4">EGF-like domain-containing protein</fullName>
    </recommendedName>
</protein>
<feature type="disulfide bond" evidence="3">
    <location>
        <begin position="158"/>
        <end position="167"/>
    </location>
</feature>
<feature type="domain" description="EGF-like" evidence="4">
    <location>
        <begin position="129"/>
        <end position="168"/>
    </location>
</feature>
<dbReference type="AlphaFoldDB" id="A0AAU9XCT8"/>
<dbReference type="InterPro" id="IPR000742">
    <property type="entry name" value="EGF"/>
</dbReference>
<evidence type="ECO:0000313" key="6">
    <source>
        <dbReference type="Proteomes" id="UP001159428"/>
    </source>
</evidence>
<evidence type="ECO:0000259" key="4">
    <source>
        <dbReference type="PROSITE" id="PS50026"/>
    </source>
</evidence>
<gene>
    <name evidence="5" type="ORF">PMEA_00020663</name>
</gene>
<reference evidence="5 6" key="1">
    <citation type="submission" date="2022-05" db="EMBL/GenBank/DDBJ databases">
        <authorList>
            <consortium name="Genoscope - CEA"/>
            <person name="William W."/>
        </authorList>
    </citation>
    <scope>NUCLEOTIDE SEQUENCE [LARGE SCALE GENOMIC DNA]</scope>
</reference>
<dbReference type="EMBL" id="CALNXJ010000038">
    <property type="protein sequence ID" value="CAH3143665.1"/>
    <property type="molecule type" value="Genomic_DNA"/>
</dbReference>
<keyword evidence="2 3" id="KW-1015">Disulfide bond</keyword>
<comment type="caution">
    <text evidence="5">The sequence shown here is derived from an EMBL/GenBank/DDBJ whole genome shotgun (WGS) entry which is preliminary data.</text>
</comment>
<dbReference type="Gene3D" id="2.10.25.10">
    <property type="entry name" value="Laminin"/>
    <property type="match status" value="1"/>
</dbReference>
<dbReference type="PROSITE" id="PS50026">
    <property type="entry name" value="EGF_3"/>
    <property type="match status" value="1"/>
</dbReference>
<dbReference type="Proteomes" id="UP001159428">
    <property type="component" value="Unassembled WGS sequence"/>
</dbReference>
<dbReference type="PANTHER" id="PTHR36191">
    <property type="entry name" value="ENDO/EXONUCLEASE/PHOSPHATASE DOMAIN-CONTAINING PROTEIN-RELATED"/>
    <property type="match status" value="1"/>
</dbReference>
<name>A0AAU9XCT8_9CNID</name>
<dbReference type="PROSITE" id="PS00022">
    <property type="entry name" value="EGF_1"/>
    <property type="match status" value="1"/>
</dbReference>
<dbReference type="SUPFAM" id="SSF57196">
    <property type="entry name" value="EGF/Laminin"/>
    <property type="match status" value="1"/>
</dbReference>
<evidence type="ECO:0000256" key="2">
    <source>
        <dbReference type="ARBA" id="ARBA00023157"/>
    </source>
</evidence>